<keyword evidence="7" id="KW-0503">Monooxygenase</keyword>
<keyword evidence="5" id="KW-0274">FAD</keyword>
<evidence type="ECO:0000256" key="5">
    <source>
        <dbReference type="ARBA" id="ARBA00022827"/>
    </source>
</evidence>
<dbReference type="PRINTS" id="PR00420">
    <property type="entry name" value="RNGMNOXGNASE"/>
</dbReference>
<comment type="pathway">
    <text evidence="2">Cofactor biosynthesis; ubiquinone biosynthesis.</text>
</comment>
<dbReference type="SUPFAM" id="SSF51905">
    <property type="entry name" value="FAD/NAD(P)-binding domain"/>
    <property type="match status" value="1"/>
</dbReference>
<dbReference type="PANTHER" id="PTHR43876:SF10">
    <property type="entry name" value="3-DEMETHOXYUBIQUINOL 3-HYDROXYLASE"/>
    <property type="match status" value="1"/>
</dbReference>
<evidence type="ECO:0000256" key="6">
    <source>
        <dbReference type="ARBA" id="ARBA00023002"/>
    </source>
</evidence>
<keyword evidence="4" id="KW-0285">Flavoprotein</keyword>
<evidence type="ECO:0000256" key="3">
    <source>
        <dbReference type="ARBA" id="ARBA00005349"/>
    </source>
</evidence>
<comment type="cofactor">
    <cofactor evidence="1">
        <name>FAD</name>
        <dbReference type="ChEBI" id="CHEBI:57692"/>
    </cofactor>
</comment>
<dbReference type="InterPro" id="IPR002938">
    <property type="entry name" value="FAD-bd"/>
</dbReference>
<evidence type="ECO:0000256" key="7">
    <source>
        <dbReference type="ARBA" id="ARBA00023033"/>
    </source>
</evidence>
<dbReference type="InterPro" id="IPR010971">
    <property type="entry name" value="UbiH/COQ6"/>
</dbReference>
<evidence type="ECO:0000256" key="1">
    <source>
        <dbReference type="ARBA" id="ARBA00001974"/>
    </source>
</evidence>
<reference evidence="10" key="1">
    <citation type="journal article" date="2019" name="Int. J. Syst. Evol. Microbiol.">
        <title>The Global Catalogue of Microorganisms (GCM) 10K type strain sequencing project: providing services to taxonomists for standard genome sequencing and annotation.</title>
        <authorList>
            <consortium name="The Broad Institute Genomics Platform"/>
            <consortium name="The Broad Institute Genome Sequencing Center for Infectious Disease"/>
            <person name="Wu L."/>
            <person name="Ma J."/>
        </authorList>
    </citation>
    <scope>NUCLEOTIDE SEQUENCE [LARGE SCALE GENOMIC DNA]</scope>
    <source>
        <strain evidence="10">CCUG 61707</strain>
    </source>
</reference>
<evidence type="ECO:0000313" key="10">
    <source>
        <dbReference type="Proteomes" id="UP001596996"/>
    </source>
</evidence>
<keyword evidence="10" id="KW-1185">Reference proteome</keyword>
<evidence type="ECO:0000256" key="2">
    <source>
        <dbReference type="ARBA" id="ARBA00004749"/>
    </source>
</evidence>
<evidence type="ECO:0000256" key="4">
    <source>
        <dbReference type="ARBA" id="ARBA00022630"/>
    </source>
</evidence>
<dbReference type="RefSeq" id="WP_380818745.1">
    <property type="nucleotide sequence ID" value="NZ_JBHTJN010000004.1"/>
</dbReference>
<dbReference type="Pfam" id="PF01494">
    <property type="entry name" value="FAD_binding_3"/>
    <property type="match status" value="1"/>
</dbReference>
<keyword evidence="6" id="KW-0560">Oxidoreductase</keyword>
<gene>
    <name evidence="9" type="ORF">ACFQ02_02300</name>
</gene>
<dbReference type="Proteomes" id="UP001596996">
    <property type="component" value="Unassembled WGS sequence"/>
</dbReference>
<organism evidence="9 10">
    <name type="scientific">Seminibacterium arietis</name>
    <dbReference type="NCBI Taxonomy" id="1173502"/>
    <lineage>
        <taxon>Bacteria</taxon>
        <taxon>Pseudomonadati</taxon>
        <taxon>Pseudomonadota</taxon>
        <taxon>Gammaproteobacteria</taxon>
        <taxon>Pasteurellales</taxon>
        <taxon>Pasteurellaceae</taxon>
        <taxon>Seminibacterium</taxon>
    </lineage>
</organism>
<evidence type="ECO:0000313" key="9">
    <source>
        <dbReference type="EMBL" id="MFD0965693.1"/>
    </source>
</evidence>
<dbReference type="Gene3D" id="3.50.50.60">
    <property type="entry name" value="FAD/NAD(P)-binding domain"/>
    <property type="match status" value="2"/>
</dbReference>
<dbReference type="PROSITE" id="PS51257">
    <property type="entry name" value="PROKAR_LIPOPROTEIN"/>
    <property type="match status" value="1"/>
</dbReference>
<name>A0ABW3I790_9PAST</name>
<dbReference type="EMBL" id="JBHTJN010000004">
    <property type="protein sequence ID" value="MFD0965693.1"/>
    <property type="molecule type" value="Genomic_DNA"/>
</dbReference>
<dbReference type="InterPro" id="IPR051205">
    <property type="entry name" value="UbiH/COQ6_monooxygenase"/>
</dbReference>
<protein>
    <submittedName>
        <fullName evidence="9">FAD-dependent oxidoreductase</fullName>
    </submittedName>
</protein>
<dbReference type="NCBIfam" id="TIGR01988">
    <property type="entry name" value="Ubi-OHases"/>
    <property type="match status" value="1"/>
</dbReference>
<sequence>MQQQKEIIIVGGGMVGAACAVELAKLGLQIHLIERSPLPHFCHDMPYDLRISAVSVASVDLLKQLGAWQHIEAMRVCPYQGLETWEIDGFSISFRSEQLNLSELGYMVENNVIQLGLWKTLTQFENVTTSVGFSVKQSEKCGENWQIRLENDEVYTAPLVIAADGANSQFRQLAGIGLTGWQYRQNCMLIVVNTELPQQDTTWQQFYPTGPRAFLPLCNHQACLVWYDSPQKIRQLSTLSAEKLAEQIHHYFPPRLGKVSVQCAGSFELIRRHAQHYFKQGVVLVGDSAHTINPLAGQGVNLGFKDVKTLLEVLESAVKNQQNFASDTVLKRYQRQRKADNLLMQSAMDLFYKSFKEDILPLKIARNVALLAINRAGFVKKQALKYALGLASLPF</sequence>
<evidence type="ECO:0000259" key="8">
    <source>
        <dbReference type="Pfam" id="PF01494"/>
    </source>
</evidence>
<comment type="caution">
    <text evidence="9">The sequence shown here is derived from an EMBL/GenBank/DDBJ whole genome shotgun (WGS) entry which is preliminary data.</text>
</comment>
<comment type="similarity">
    <text evidence="3">Belongs to the UbiH/COQ6 family.</text>
</comment>
<dbReference type="PANTHER" id="PTHR43876">
    <property type="entry name" value="UBIQUINONE BIOSYNTHESIS MONOOXYGENASE COQ6, MITOCHONDRIAL"/>
    <property type="match status" value="1"/>
</dbReference>
<proteinExistence type="inferred from homology"/>
<dbReference type="InterPro" id="IPR036188">
    <property type="entry name" value="FAD/NAD-bd_sf"/>
</dbReference>
<accession>A0ABW3I790</accession>
<feature type="domain" description="FAD-binding" evidence="8">
    <location>
        <begin position="6"/>
        <end position="339"/>
    </location>
</feature>